<accession>A0AAJ6QT28</accession>
<gene>
    <name evidence="4" type="primary">LOC100903459</name>
</gene>
<proteinExistence type="predicted"/>
<dbReference type="Proteomes" id="UP000694867">
    <property type="component" value="Unplaced"/>
</dbReference>
<reference evidence="4" key="1">
    <citation type="submission" date="2025-08" db="UniProtKB">
        <authorList>
            <consortium name="RefSeq"/>
        </authorList>
    </citation>
    <scope>IDENTIFICATION</scope>
</reference>
<dbReference type="InterPro" id="IPR000668">
    <property type="entry name" value="Peptidase_C1A_C"/>
</dbReference>
<feature type="domain" description="Peptidase C1A papain C-terminal" evidence="2">
    <location>
        <begin position="2"/>
        <end position="113"/>
    </location>
</feature>
<dbReference type="RefSeq" id="XP_003743100.1">
    <property type="nucleotide sequence ID" value="XM_003743052.1"/>
</dbReference>
<sequence>MESDFDYPDTEKLGTCNSSTPRTTGPELHYRTILPDNEDRLAYSLNQNGPLVVVYIRAVRSYCSKGIYNDHLCRGAVAQAMLLDGIEKDDNGDELWILKNSRGTPLGDKGFINPWIDPLSS</sequence>
<dbReference type="KEGG" id="goe:100903459"/>
<protein>
    <submittedName>
        <fullName evidence="4">Cathepsin M-like</fullName>
    </submittedName>
</protein>
<evidence type="ECO:0000313" key="4">
    <source>
        <dbReference type="RefSeq" id="XP_003743100.1"/>
    </source>
</evidence>
<dbReference type="GO" id="GO:0006508">
    <property type="term" value="P:proteolysis"/>
    <property type="evidence" value="ECO:0007669"/>
    <property type="project" value="InterPro"/>
</dbReference>
<evidence type="ECO:0000313" key="3">
    <source>
        <dbReference type="Proteomes" id="UP000694867"/>
    </source>
</evidence>
<dbReference type="AlphaFoldDB" id="A0AAJ6QT28"/>
<dbReference type="InterPro" id="IPR038765">
    <property type="entry name" value="Papain-like_cys_pep_sf"/>
</dbReference>
<dbReference type="Gene3D" id="3.90.70.10">
    <property type="entry name" value="Cysteine proteinases"/>
    <property type="match status" value="1"/>
</dbReference>
<keyword evidence="3" id="KW-1185">Reference proteome</keyword>
<evidence type="ECO:0000259" key="2">
    <source>
        <dbReference type="Pfam" id="PF00112"/>
    </source>
</evidence>
<feature type="region of interest" description="Disordered" evidence="1">
    <location>
        <begin position="1"/>
        <end position="29"/>
    </location>
</feature>
<name>A0AAJ6QT28_9ACAR</name>
<dbReference type="SUPFAM" id="SSF54001">
    <property type="entry name" value="Cysteine proteinases"/>
    <property type="match status" value="1"/>
</dbReference>
<dbReference type="Pfam" id="PF00112">
    <property type="entry name" value="Peptidase_C1"/>
    <property type="match status" value="1"/>
</dbReference>
<evidence type="ECO:0000256" key="1">
    <source>
        <dbReference type="SAM" id="MobiDB-lite"/>
    </source>
</evidence>
<dbReference type="GO" id="GO:0008234">
    <property type="term" value="F:cysteine-type peptidase activity"/>
    <property type="evidence" value="ECO:0007669"/>
    <property type="project" value="InterPro"/>
</dbReference>
<dbReference type="GeneID" id="100903459"/>
<organism evidence="3 4">
    <name type="scientific">Galendromus occidentalis</name>
    <name type="common">western predatory mite</name>
    <dbReference type="NCBI Taxonomy" id="34638"/>
    <lineage>
        <taxon>Eukaryota</taxon>
        <taxon>Metazoa</taxon>
        <taxon>Ecdysozoa</taxon>
        <taxon>Arthropoda</taxon>
        <taxon>Chelicerata</taxon>
        <taxon>Arachnida</taxon>
        <taxon>Acari</taxon>
        <taxon>Parasitiformes</taxon>
        <taxon>Mesostigmata</taxon>
        <taxon>Gamasina</taxon>
        <taxon>Phytoseioidea</taxon>
        <taxon>Phytoseiidae</taxon>
        <taxon>Typhlodrominae</taxon>
        <taxon>Galendromus</taxon>
    </lineage>
</organism>